<dbReference type="SFLD" id="SFLDG01129">
    <property type="entry name" value="C1.5:_HAD__Beta-PGM__Phosphata"/>
    <property type="match status" value="1"/>
</dbReference>
<evidence type="ECO:0000256" key="4">
    <source>
        <dbReference type="ARBA" id="ARBA00013078"/>
    </source>
</evidence>
<dbReference type="AlphaFoldDB" id="A0A0D1D9D0"/>
<name>A0A0D1D9D0_9RHOB</name>
<comment type="catalytic activity">
    <reaction evidence="1">
        <text>2-phosphoglycolate + H2O = glycolate + phosphate</text>
        <dbReference type="Rhea" id="RHEA:14369"/>
        <dbReference type="ChEBI" id="CHEBI:15377"/>
        <dbReference type="ChEBI" id="CHEBI:29805"/>
        <dbReference type="ChEBI" id="CHEBI:43474"/>
        <dbReference type="ChEBI" id="CHEBI:58033"/>
        <dbReference type="EC" id="3.1.3.18"/>
    </reaction>
</comment>
<dbReference type="InterPro" id="IPR006439">
    <property type="entry name" value="HAD-SF_hydro_IA"/>
</dbReference>
<dbReference type="SFLD" id="SFLDS00003">
    <property type="entry name" value="Haloacid_Dehalogenase"/>
    <property type="match status" value="1"/>
</dbReference>
<comment type="pathway">
    <text evidence="2">Organic acid metabolism; glycolate biosynthesis; glycolate from 2-phosphoglycolate: step 1/1.</text>
</comment>
<dbReference type="InterPro" id="IPR041492">
    <property type="entry name" value="HAD_2"/>
</dbReference>
<organism evidence="5 6">
    <name type="scientific">Jannaschia aquimarina</name>
    <dbReference type="NCBI Taxonomy" id="935700"/>
    <lineage>
        <taxon>Bacteria</taxon>
        <taxon>Pseudomonadati</taxon>
        <taxon>Pseudomonadota</taxon>
        <taxon>Alphaproteobacteria</taxon>
        <taxon>Rhodobacterales</taxon>
        <taxon>Roseobacteraceae</taxon>
        <taxon>Jannaschia</taxon>
    </lineage>
</organism>
<dbReference type="PRINTS" id="PR00413">
    <property type="entry name" value="HADHALOGNASE"/>
</dbReference>
<dbReference type="SUPFAM" id="SSF56784">
    <property type="entry name" value="HAD-like"/>
    <property type="match status" value="1"/>
</dbReference>
<reference evidence="5 6" key="1">
    <citation type="submission" date="2015-02" db="EMBL/GenBank/DDBJ databases">
        <title>Genome Sequence of Jannaschia aquimarina DSM28248, a member of the Roseobacter clade.</title>
        <authorList>
            <person name="Voget S."/>
            <person name="Daniel R."/>
        </authorList>
    </citation>
    <scope>NUCLEOTIDE SEQUENCE [LARGE SCALE GENOMIC DNA]</scope>
    <source>
        <strain evidence="5 6">GSW-M26</strain>
    </source>
</reference>
<dbReference type="InterPro" id="IPR023198">
    <property type="entry name" value="PGP-like_dom2"/>
</dbReference>
<dbReference type="NCBIfam" id="TIGR01509">
    <property type="entry name" value="HAD-SF-IA-v3"/>
    <property type="match status" value="1"/>
</dbReference>
<dbReference type="RefSeq" id="WP_052500864.1">
    <property type="nucleotide sequence ID" value="NZ_FZPF01000005.1"/>
</dbReference>
<dbReference type="InterPro" id="IPR036412">
    <property type="entry name" value="HAD-like_sf"/>
</dbReference>
<dbReference type="PANTHER" id="PTHR43434">
    <property type="entry name" value="PHOSPHOGLYCOLATE PHOSPHATASE"/>
    <property type="match status" value="1"/>
</dbReference>
<dbReference type="NCBIfam" id="TIGR01549">
    <property type="entry name" value="HAD-SF-IA-v1"/>
    <property type="match status" value="1"/>
</dbReference>
<evidence type="ECO:0000256" key="3">
    <source>
        <dbReference type="ARBA" id="ARBA00006171"/>
    </source>
</evidence>
<keyword evidence="6" id="KW-1185">Reference proteome</keyword>
<dbReference type="GO" id="GO:0006281">
    <property type="term" value="P:DNA repair"/>
    <property type="evidence" value="ECO:0007669"/>
    <property type="project" value="TreeGrafter"/>
</dbReference>
<dbReference type="EMBL" id="JYFE01000032">
    <property type="protein sequence ID" value="KIT16503.1"/>
    <property type="molecule type" value="Genomic_DNA"/>
</dbReference>
<dbReference type="PATRIC" id="fig|935700.4.peg.1795"/>
<evidence type="ECO:0000313" key="5">
    <source>
        <dbReference type="EMBL" id="KIT16503.1"/>
    </source>
</evidence>
<keyword evidence="5" id="KW-0378">Hydrolase</keyword>
<dbReference type="EC" id="3.1.3.18" evidence="4"/>
<gene>
    <name evidence="5" type="primary">gph_1</name>
    <name evidence="5" type="ORF">jaqu_17310</name>
</gene>
<dbReference type="InterPro" id="IPR050155">
    <property type="entry name" value="HAD-like_hydrolase_sf"/>
</dbReference>
<evidence type="ECO:0000313" key="6">
    <source>
        <dbReference type="Proteomes" id="UP000032232"/>
    </source>
</evidence>
<dbReference type="GO" id="GO:0008967">
    <property type="term" value="F:phosphoglycolate phosphatase activity"/>
    <property type="evidence" value="ECO:0007669"/>
    <property type="project" value="UniProtKB-EC"/>
</dbReference>
<proteinExistence type="inferred from homology"/>
<comment type="similarity">
    <text evidence="3">Belongs to the HAD-like hydrolase superfamily. CbbY/CbbZ/Gph/YieH family.</text>
</comment>
<dbReference type="Gene3D" id="3.40.50.1000">
    <property type="entry name" value="HAD superfamily/HAD-like"/>
    <property type="match status" value="1"/>
</dbReference>
<evidence type="ECO:0000256" key="2">
    <source>
        <dbReference type="ARBA" id="ARBA00004818"/>
    </source>
</evidence>
<dbReference type="InterPro" id="IPR023214">
    <property type="entry name" value="HAD_sf"/>
</dbReference>
<dbReference type="STRING" id="935700.jaqu_17310"/>
<dbReference type="SFLD" id="SFLDG01135">
    <property type="entry name" value="C1.5.6:_HAD__Beta-PGM__Phospha"/>
    <property type="match status" value="1"/>
</dbReference>
<dbReference type="Gene3D" id="1.10.150.240">
    <property type="entry name" value="Putative phosphatase, domain 2"/>
    <property type="match status" value="1"/>
</dbReference>
<dbReference type="Pfam" id="PF13419">
    <property type="entry name" value="HAD_2"/>
    <property type="match status" value="1"/>
</dbReference>
<dbReference type="Proteomes" id="UP000032232">
    <property type="component" value="Unassembled WGS sequence"/>
</dbReference>
<protein>
    <recommendedName>
        <fullName evidence="4">phosphoglycolate phosphatase</fullName>
        <ecNumber evidence="4">3.1.3.18</ecNumber>
    </recommendedName>
</protein>
<accession>A0A0D1D9D0</accession>
<evidence type="ECO:0000256" key="1">
    <source>
        <dbReference type="ARBA" id="ARBA00000830"/>
    </source>
</evidence>
<dbReference type="PANTHER" id="PTHR43434:SF1">
    <property type="entry name" value="PHOSPHOGLYCOLATE PHOSPHATASE"/>
    <property type="match status" value="1"/>
</dbReference>
<sequence>MSLTPRAIIFDLDGTLIDSLPVILRAFHSVCAALDLPKPDLRTAQGFVGAGVPVAMTRLLAWANADPSLHGRAVEEMEAAYGASPGDNEVYPGVREMLARLQEMGLPLGLCTNKPEAPTRAVLDALELGPFGAVVCGDTLKLRKPHPDPLLETARRLGVAASDTLYVGDSEIDHQTAAAAGIPFAFFEGGYLNAPLGDPPPALVLSAMSDLPQAFTSEMVRKA</sequence>
<dbReference type="GO" id="GO:0005829">
    <property type="term" value="C:cytosol"/>
    <property type="evidence" value="ECO:0007669"/>
    <property type="project" value="TreeGrafter"/>
</dbReference>
<comment type="caution">
    <text evidence="5">The sequence shown here is derived from an EMBL/GenBank/DDBJ whole genome shotgun (WGS) entry which is preliminary data.</text>
</comment>